<dbReference type="Proteomes" id="UP000002700">
    <property type="component" value="Chromosome I"/>
</dbReference>
<dbReference type="AlphaFoldDB" id="Q3JRA6"/>
<dbReference type="EMBL" id="CP000124">
    <property type="protein sequence ID" value="ABA48410.1"/>
    <property type="molecule type" value="Genomic_DNA"/>
</dbReference>
<accession>Q3JRA6</accession>
<name>Q3JRA6_BURP1</name>
<evidence type="ECO:0000313" key="3">
    <source>
        <dbReference type="Proteomes" id="UP000002700"/>
    </source>
</evidence>
<gene>
    <name evidence="2" type="ordered locus">BURPS1710b_2505</name>
</gene>
<dbReference type="EnsemblBacteria" id="ABA48410">
    <property type="protein sequence ID" value="ABA48410"/>
    <property type="gene ID" value="BURPS1710b_2505"/>
</dbReference>
<feature type="compositionally biased region" description="Basic residues" evidence="1">
    <location>
        <begin position="465"/>
        <end position="487"/>
    </location>
</feature>
<feature type="region of interest" description="Disordered" evidence="1">
    <location>
        <begin position="464"/>
        <end position="495"/>
    </location>
</feature>
<dbReference type="HOGENOM" id="CLU_395714_0_0_4"/>
<organism evidence="2 3">
    <name type="scientific">Burkholderia pseudomallei (strain 1710b)</name>
    <dbReference type="NCBI Taxonomy" id="320372"/>
    <lineage>
        <taxon>Bacteria</taxon>
        <taxon>Pseudomonadati</taxon>
        <taxon>Pseudomonadota</taxon>
        <taxon>Betaproteobacteria</taxon>
        <taxon>Burkholderiales</taxon>
        <taxon>Burkholderiaceae</taxon>
        <taxon>Burkholderia</taxon>
        <taxon>pseudomallei group</taxon>
    </lineage>
</organism>
<reference evidence="2 3" key="1">
    <citation type="submission" date="2005-09" db="EMBL/GenBank/DDBJ databases">
        <authorList>
            <person name="Woods D.E."/>
            <person name="Nierman W.C."/>
        </authorList>
    </citation>
    <scope>NUCLEOTIDE SEQUENCE [LARGE SCALE GENOMIC DNA]</scope>
    <source>
        <strain evidence="2 3">1710b</strain>
    </source>
</reference>
<evidence type="ECO:0000313" key="2">
    <source>
        <dbReference type="EMBL" id="ABA48410.1"/>
    </source>
</evidence>
<sequence>MIRRVHQQGLQIRAARRPRLDRRDRRNRQHRVLQLQLRRQIRLRLRLRPVRGKPRVEIEAHRAAPRRRRLARHVAGNGRRTHAGRLGRAHHLLDELLARKQRRAVDPAHAARPALHVRRIEQVLTQRAQRVRERRGIGVIDVEQPHRADHEFRRRLDEHAAVALGPECVGRKQLRERRADVVIALPQARGDALDLARIRRIGDEFAPQLRDDEARGLGAPEQDVEHRIAIEAPGFAEHGLHAVVVNVRPEHVRERIGIEPPAGVRARGLGHVALRIVAFAEREKFHRLAREILVRAALAIARAIEILQHRRILRDAVQHRAEIAERVGAQQRMLSRNRLRKRYLVLAGREVVVPEERHALGERRRRHDHLAHPPCAQLVVAAIAKLLFRAPLVRRERGAHRARRRRLAHPVGRRRHALRAGAVEQFGERLRARHADEARERAWRRRKAGARQQKARVLRVEQGPHRRRHPLRLRRGPPGRPRIAHRRPFSERGKPRRLAMREAIRDGDSTARGGAQLTIELLRNFSGEERRMKDDEPRAEIRRRYAGFNDSTFVKFAHRVFDMLAQQMPFFRRHVAVAAALLEIGRNGGRARGRLAGRRGTPRRAVAARHLVRRRCAAFRALRAGEVRSKEAGACERQHERHLRRPHHGPRLFRRFVPFVTRQPATFGTRTNPARIGRANHVNVKWMEYPPNVVFE</sequence>
<evidence type="ECO:0000256" key="1">
    <source>
        <dbReference type="SAM" id="MobiDB-lite"/>
    </source>
</evidence>
<protein>
    <submittedName>
        <fullName evidence="2">Uncharacterized protein</fullName>
    </submittedName>
</protein>
<proteinExistence type="predicted"/>
<dbReference type="KEGG" id="bpm:BURPS1710b_2505"/>